<evidence type="ECO:0000256" key="1">
    <source>
        <dbReference type="SAM" id="MobiDB-lite"/>
    </source>
</evidence>
<sequence length="200" mass="21101">MTRWFLGMALLVVVGGLGGCGQDSLRKERAALASSSARLDSRESVLDARESSLDRVRASSESESVAESESKEEAESSSQEKADSQAESTSAKLKSQADSTSAELSRQAESVSSAAESVSQNQINSPVQAVDWVIQQRGEQDSKGKITWQAGAAGDKDGQQYFAVQGKREDNKDDAALDLLVVGTGEIVARDSAAGKALTE</sequence>
<accession>A0ABW1RBC1</accession>
<dbReference type="EMBL" id="JBHSSL010000018">
    <property type="protein sequence ID" value="MFC6169416.1"/>
    <property type="molecule type" value="Genomic_DNA"/>
</dbReference>
<name>A0ABW1RBC1_9LACO</name>
<feature type="compositionally biased region" description="Basic and acidic residues" evidence="1">
    <location>
        <begin position="39"/>
        <end position="60"/>
    </location>
</feature>
<gene>
    <name evidence="2" type="ORF">ACFQGP_02350</name>
</gene>
<proteinExistence type="predicted"/>
<protein>
    <recommendedName>
        <fullName evidence="4">Lipoprotein</fullName>
    </recommendedName>
</protein>
<comment type="caution">
    <text evidence="2">The sequence shown here is derived from an EMBL/GenBank/DDBJ whole genome shotgun (WGS) entry which is preliminary data.</text>
</comment>
<evidence type="ECO:0008006" key="4">
    <source>
        <dbReference type="Google" id="ProtNLM"/>
    </source>
</evidence>
<reference evidence="3" key="1">
    <citation type="journal article" date="2019" name="Int. J. Syst. Evol. Microbiol.">
        <title>The Global Catalogue of Microorganisms (GCM) 10K type strain sequencing project: providing services to taxonomists for standard genome sequencing and annotation.</title>
        <authorList>
            <consortium name="The Broad Institute Genomics Platform"/>
            <consortium name="The Broad Institute Genome Sequencing Center for Infectious Disease"/>
            <person name="Wu L."/>
            <person name="Ma J."/>
        </authorList>
    </citation>
    <scope>NUCLEOTIDE SEQUENCE [LARGE SCALE GENOMIC DNA]</scope>
    <source>
        <strain evidence="3">CCM 8904</strain>
    </source>
</reference>
<feature type="compositionally biased region" description="Polar residues" evidence="1">
    <location>
        <begin position="89"/>
        <end position="104"/>
    </location>
</feature>
<feature type="compositionally biased region" description="Basic and acidic residues" evidence="1">
    <location>
        <begin position="68"/>
        <end position="84"/>
    </location>
</feature>
<keyword evidence="3" id="KW-1185">Reference proteome</keyword>
<organism evidence="2 3">
    <name type="scientific">Loigolactobacillus jiayinensis</name>
    <dbReference type="NCBI Taxonomy" id="2486016"/>
    <lineage>
        <taxon>Bacteria</taxon>
        <taxon>Bacillati</taxon>
        <taxon>Bacillota</taxon>
        <taxon>Bacilli</taxon>
        <taxon>Lactobacillales</taxon>
        <taxon>Lactobacillaceae</taxon>
        <taxon>Loigolactobacillus</taxon>
    </lineage>
</organism>
<evidence type="ECO:0000313" key="2">
    <source>
        <dbReference type="EMBL" id="MFC6169416.1"/>
    </source>
</evidence>
<dbReference type="PROSITE" id="PS51257">
    <property type="entry name" value="PROKAR_LIPOPROTEIN"/>
    <property type="match status" value="1"/>
</dbReference>
<dbReference type="Proteomes" id="UP001596289">
    <property type="component" value="Unassembled WGS sequence"/>
</dbReference>
<dbReference type="RefSeq" id="WP_125551308.1">
    <property type="nucleotide sequence ID" value="NZ_JBHSSL010000018.1"/>
</dbReference>
<evidence type="ECO:0000313" key="3">
    <source>
        <dbReference type="Proteomes" id="UP001596289"/>
    </source>
</evidence>
<feature type="region of interest" description="Disordered" evidence="1">
    <location>
        <begin position="33"/>
        <end position="126"/>
    </location>
</feature>
<feature type="compositionally biased region" description="Low complexity" evidence="1">
    <location>
        <begin position="108"/>
        <end position="119"/>
    </location>
</feature>